<evidence type="ECO:0000256" key="2">
    <source>
        <dbReference type="ARBA" id="ARBA00022553"/>
    </source>
</evidence>
<dbReference type="InterPro" id="IPR038753">
    <property type="entry name" value="NFKBIL1"/>
</dbReference>
<dbReference type="AlphaFoldDB" id="A0A4Y9Y7C3"/>
<comment type="caution">
    <text evidence="7">The sequence shown here is derived from an EMBL/GenBank/DDBJ whole genome shotgun (WGS) entry which is preliminary data.</text>
</comment>
<evidence type="ECO:0000313" key="7">
    <source>
        <dbReference type="EMBL" id="TFY57457.1"/>
    </source>
</evidence>
<name>A0A4Y9Y7C3_9APHY</name>
<organism evidence="7 8">
    <name type="scientific">Rhodofomes roseus</name>
    <dbReference type="NCBI Taxonomy" id="34475"/>
    <lineage>
        <taxon>Eukaryota</taxon>
        <taxon>Fungi</taxon>
        <taxon>Dikarya</taxon>
        <taxon>Basidiomycota</taxon>
        <taxon>Agaricomycotina</taxon>
        <taxon>Agaricomycetes</taxon>
        <taxon>Polyporales</taxon>
        <taxon>Rhodofomes</taxon>
    </lineage>
</organism>
<feature type="compositionally biased region" description="Basic residues" evidence="6">
    <location>
        <begin position="21"/>
        <end position="32"/>
    </location>
</feature>
<reference evidence="7 8" key="1">
    <citation type="submission" date="2019-01" db="EMBL/GenBank/DDBJ databases">
        <title>Genome sequencing of the rare red list fungi Fomitopsis rosea.</title>
        <authorList>
            <person name="Buettner E."/>
            <person name="Kellner H."/>
        </authorList>
    </citation>
    <scope>NUCLEOTIDE SEQUENCE [LARGE SCALE GENOMIC DNA]</scope>
    <source>
        <strain evidence="7 8">DSM 105464</strain>
    </source>
</reference>
<feature type="region of interest" description="Disordered" evidence="6">
    <location>
        <begin position="1"/>
        <end position="96"/>
    </location>
</feature>
<dbReference type="Proteomes" id="UP000298390">
    <property type="component" value="Unassembled WGS sequence"/>
</dbReference>
<protein>
    <submittedName>
        <fullName evidence="7">Uncharacterized protein</fullName>
    </submittedName>
</protein>
<dbReference type="EMBL" id="SEKV01000427">
    <property type="protein sequence ID" value="TFY57457.1"/>
    <property type="molecule type" value="Genomic_DNA"/>
</dbReference>
<evidence type="ECO:0000256" key="3">
    <source>
        <dbReference type="ARBA" id="ARBA00022737"/>
    </source>
</evidence>
<evidence type="ECO:0000313" key="8">
    <source>
        <dbReference type="Proteomes" id="UP000298390"/>
    </source>
</evidence>
<evidence type="ECO:0000256" key="6">
    <source>
        <dbReference type="SAM" id="MobiDB-lite"/>
    </source>
</evidence>
<dbReference type="GO" id="GO:0005634">
    <property type="term" value="C:nucleus"/>
    <property type="evidence" value="ECO:0007669"/>
    <property type="project" value="UniProtKB-SubCell"/>
</dbReference>
<evidence type="ECO:0000256" key="5">
    <source>
        <dbReference type="ARBA" id="ARBA00023242"/>
    </source>
</evidence>
<feature type="region of interest" description="Disordered" evidence="6">
    <location>
        <begin position="178"/>
        <end position="198"/>
    </location>
</feature>
<dbReference type="PANTHER" id="PTHR15263:SF1">
    <property type="entry name" value="NF-KAPPA-B INHIBITOR-LIKE PROTEIN 1"/>
    <property type="match status" value="1"/>
</dbReference>
<feature type="compositionally biased region" description="Basic and acidic residues" evidence="6">
    <location>
        <begin position="7"/>
        <end position="20"/>
    </location>
</feature>
<accession>A0A4Y9Y7C3</accession>
<sequence>MSSTKLHLKETPAERRERDLRRARKAAKKRRRQTPEDTSSDETGPSSSRKRHHTSSEPTNDGYPYVFFDEDEDAYGPPPPPPTASHRAHKPDYDRIQAELEEARFREKMFGAMEEDERLDSLESRLNDYAHIPRRWRGGGMDRMDDELGIEPGMMEEEDYAEWVREGMWRRKHAAEFEEQERKKAERAARKARERAIRDETKRMEREEEEGRRRRRRSKERRRAVEAREWYDARWKELLGPSAGTESSLHFADIPWPIHPPELSSRRARGLTMDDLTTEAISAFLLTQDDSEAGKKERKEKLRETMLRFHPDKFEGRILKLVVEVEREPVMEAVGIVVRSVSGLMGEGK</sequence>
<keyword evidence="2" id="KW-0597">Phosphoprotein</keyword>
<keyword evidence="4" id="KW-0040">ANK repeat</keyword>
<evidence type="ECO:0000256" key="4">
    <source>
        <dbReference type="ARBA" id="ARBA00023043"/>
    </source>
</evidence>
<gene>
    <name evidence="7" type="ORF">EVJ58_g7011</name>
</gene>
<keyword evidence="3" id="KW-0677">Repeat</keyword>
<dbReference type="PANTHER" id="PTHR15263">
    <property type="entry name" value="I-KAPPA-B-LIKE PROTEIN IKBL"/>
    <property type="match status" value="1"/>
</dbReference>
<keyword evidence="5" id="KW-0539">Nucleus</keyword>
<comment type="subcellular location">
    <subcellularLocation>
        <location evidence="1">Nucleus</location>
    </subcellularLocation>
</comment>
<dbReference type="STRING" id="34475.A0A4Y9Y7C3"/>
<evidence type="ECO:0000256" key="1">
    <source>
        <dbReference type="ARBA" id="ARBA00004123"/>
    </source>
</evidence>
<dbReference type="GO" id="GO:0043124">
    <property type="term" value="P:negative regulation of canonical NF-kappaB signal transduction"/>
    <property type="evidence" value="ECO:0007669"/>
    <property type="project" value="InterPro"/>
</dbReference>
<proteinExistence type="predicted"/>